<evidence type="ECO:0000256" key="3">
    <source>
        <dbReference type="ARBA" id="ARBA00022692"/>
    </source>
</evidence>
<sequence length="405" mass="43705">MSEVVSELVRFITAIVGILSLPPAEIAVRVVLAIAGAILVYLGYKRYLEPLIMIPMGLGMIIANLAFIPGAGPGSGNPHVNYNFTDWSAIWYYWLQPFYTLMFSNGLIACLVFFGIGSLTDITFLMARPYVSFILAAFAELGTILTLPIAATFFGFTPKQAASIALIGGADGPIVLFASAKMLDLPRELNLFVAINVVGYLYLSILYMFQEKLDELTIPKKLLTTPMDVRGLPKISAREKLVFSVVIAAVLSALFSTASPLILSFFLGVIVREARVNRYVRLLDEVVLDFSTFVLALVLGTLITPQTLFNVLVLKVLALGIIALTLSSIGGSIGGIITYYVSKGRINPLLGPAGVSCVPTTAKISHKVAIKYNPRNYLITFAMGPNVAGVITTAILASIYMALFT</sequence>
<feature type="transmembrane region" description="Helical" evidence="7">
    <location>
        <begin position="131"/>
        <end position="154"/>
    </location>
</feature>
<comment type="subcellular location">
    <subcellularLocation>
        <location evidence="1">Cell membrane</location>
        <topology evidence="1">Multi-pass membrane protein</topology>
    </subcellularLocation>
</comment>
<feature type="transmembrane region" description="Helical" evidence="7">
    <location>
        <begin position="377"/>
        <end position="403"/>
    </location>
</feature>
<evidence type="ECO:0000256" key="1">
    <source>
        <dbReference type="ARBA" id="ARBA00004651"/>
    </source>
</evidence>
<keyword evidence="2" id="KW-1003">Cell membrane</keyword>
<evidence type="ECO:0000313" key="9">
    <source>
        <dbReference type="Proteomes" id="UP000278475"/>
    </source>
</evidence>
<dbReference type="InterPro" id="IPR005661">
    <property type="entry name" value="OadB_MmdB"/>
</dbReference>
<feature type="transmembrane region" description="Helical" evidence="7">
    <location>
        <begin position="160"/>
        <end position="179"/>
    </location>
</feature>
<dbReference type="NCBIfam" id="TIGR01109">
    <property type="entry name" value="Na_pump_decarbB"/>
    <property type="match status" value="1"/>
</dbReference>
<evidence type="ECO:0000256" key="7">
    <source>
        <dbReference type="SAM" id="Phobius"/>
    </source>
</evidence>
<feature type="transmembrane region" description="Helical" evidence="7">
    <location>
        <begin position="91"/>
        <end position="119"/>
    </location>
</feature>
<feature type="transmembrane region" description="Helical" evidence="7">
    <location>
        <begin position="191"/>
        <end position="209"/>
    </location>
</feature>
<organism evidence="8 9">
    <name type="scientific">Thermoproteota archaeon</name>
    <dbReference type="NCBI Taxonomy" id="2056631"/>
    <lineage>
        <taxon>Archaea</taxon>
        <taxon>Thermoproteota</taxon>
    </lineage>
</organism>
<feature type="transmembrane region" description="Helical" evidence="7">
    <location>
        <begin position="51"/>
        <end position="71"/>
    </location>
</feature>
<reference evidence="8 9" key="1">
    <citation type="submission" date="2018-06" db="EMBL/GenBank/DDBJ databases">
        <title>Extensive metabolic versatility and redundancy in microbially diverse, dynamic hydrothermal sediments.</title>
        <authorList>
            <person name="Dombrowski N."/>
            <person name="Teske A."/>
            <person name="Baker B.J."/>
        </authorList>
    </citation>
    <scope>NUCLEOTIDE SEQUENCE [LARGE SCALE GENOMIC DNA]</scope>
    <source>
        <strain evidence="8">B66_G16</strain>
    </source>
</reference>
<dbReference type="GO" id="GO:0006814">
    <property type="term" value="P:sodium ion transport"/>
    <property type="evidence" value="ECO:0007669"/>
    <property type="project" value="InterPro"/>
</dbReference>
<dbReference type="Pfam" id="PF03977">
    <property type="entry name" value="OAD_beta"/>
    <property type="match status" value="1"/>
</dbReference>
<keyword evidence="3 7" id="KW-0812">Transmembrane</keyword>
<proteinExistence type="predicted"/>
<keyword evidence="5 7" id="KW-1133">Transmembrane helix</keyword>
<dbReference type="PIRSF" id="PIRSF015658">
    <property type="entry name" value="MmdB_OadB"/>
    <property type="match status" value="1"/>
</dbReference>
<feature type="transmembrane region" description="Helical" evidence="7">
    <location>
        <begin position="26"/>
        <end position="44"/>
    </location>
</feature>
<keyword evidence="4" id="KW-1278">Translocase</keyword>
<gene>
    <name evidence="8" type="ORF">DRJ31_09655</name>
</gene>
<comment type="caution">
    <text evidence="8">The sequence shown here is derived from an EMBL/GenBank/DDBJ whole genome shotgun (WGS) entry which is preliminary data.</text>
</comment>
<evidence type="ECO:0000256" key="4">
    <source>
        <dbReference type="ARBA" id="ARBA00022967"/>
    </source>
</evidence>
<feature type="transmembrane region" description="Helical" evidence="7">
    <location>
        <begin position="282"/>
        <end position="304"/>
    </location>
</feature>
<accession>A0A497EKW5</accession>
<protein>
    <submittedName>
        <fullName evidence="8">Na+-translocating decarboxylase subunit beta</fullName>
    </submittedName>
</protein>
<name>A0A497EKW5_9CREN</name>
<dbReference type="Proteomes" id="UP000278475">
    <property type="component" value="Unassembled WGS sequence"/>
</dbReference>
<evidence type="ECO:0000256" key="6">
    <source>
        <dbReference type="ARBA" id="ARBA00023136"/>
    </source>
</evidence>
<feature type="transmembrane region" description="Helical" evidence="7">
    <location>
        <begin position="241"/>
        <end position="270"/>
    </location>
</feature>
<dbReference type="AlphaFoldDB" id="A0A497EKW5"/>
<evidence type="ECO:0000256" key="2">
    <source>
        <dbReference type="ARBA" id="ARBA00022475"/>
    </source>
</evidence>
<dbReference type="GO" id="GO:0005886">
    <property type="term" value="C:plasma membrane"/>
    <property type="evidence" value="ECO:0007669"/>
    <property type="project" value="UniProtKB-SubCell"/>
</dbReference>
<dbReference type="PANTHER" id="PTHR35806:SF1">
    <property type="entry name" value="OXALOACETATE DECARBOXYLASE BETA CHAIN 2"/>
    <property type="match status" value="1"/>
</dbReference>
<dbReference type="EMBL" id="QMQV01000166">
    <property type="protein sequence ID" value="RLE46774.1"/>
    <property type="molecule type" value="Genomic_DNA"/>
</dbReference>
<evidence type="ECO:0000256" key="5">
    <source>
        <dbReference type="ARBA" id="ARBA00022989"/>
    </source>
</evidence>
<dbReference type="GO" id="GO:0016829">
    <property type="term" value="F:lyase activity"/>
    <property type="evidence" value="ECO:0007669"/>
    <property type="project" value="InterPro"/>
</dbReference>
<keyword evidence="6 7" id="KW-0472">Membrane</keyword>
<dbReference type="PANTHER" id="PTHR35806">
    <property type="entry name" value="OXALOACETATE DECARBOXYLASE BETA CHAIN 2"/>
    <property type="match status" value="1"/>
</dbReference>
<evidence type="ECO:0000313" key="8">
    <source>
        <dbReference type="EMBL" id="RLE46774.1"/>
    </source>
</evidence>
<feature type="transmembrane region" description="Helical" evidence="7">
    <location>
        <begin position="316"/>
        <end position="341"/>
    </location>
</feature>